<evidence type="ECO:0000313" key="4">
    <source>
        <dbReference type="EMBL" id="KAF6084557.1"/>
    </source>
</evidence>
<evidence type="ECO:0000313" key="5">
    <source>
        <dbReference type="Proteomes" id="UP000664940"/>
    </source>
</evidence>
<dbReference type="PROSITE" id="PS50005">
    <property type="entry name" value="TPR"/>
    <property type="match status" value="1"/>
</dbReference>
<sequence>MPNVQLPPKESNLFKRLLKCYEQKQYKNGLKFCKMILSNPKFAEHGGWHVYGLLQRSDKKYDEAIKCYRNALKLDKDNLQILRDLSLLQIQMRDLEGYRETRYQLLQLRPTQRASWIGYAIAYHLLKDYDMALKLLEEFRQTQQVPLNKIDYEYSELILYQNQVMREADLFQESLEHIETYEKQICDKLLVEEIKGEMLLKLGRLKEASEVFKNLIDRNAENWCYYEGLEKALQLSTLEERLQIYEEISKQHPRAISPRRLPLNLVPGNIRLSFVILIIICQNYSSLFTF</sequence>
<dbReference type="EMBL" id="JABVXQ010000012">
    <property type="protein sequence ID" value="KAF6084557.1"/>
    <property type="molecule type" value="Genomic_DNA"/>
</dbReference>
<keyword evidence="2 3" id="KW-0802">TPR repeat</keyword>
<protein>
    <submittedName>
        <fullName evidence="4">N-alpha-acetyltransferase 16, NatA auxiliary subunit</fullName>
    </submittedName>
</protein>
<dbReference type="FunFam" id="1.25.40.1040:FF:000018">
    <property type="entry name" value="N-alpha-acetyltransferase 16, NatA auxiliary subunit isoform X2"/>
    <property type="match status" value="1"/>
</dbReference>
<dbReference type="GO" id="GO:0031415">
    <property type="term" value="C:NatA complex"/>
    <property type="evidence" value="ECO:0007669"/>
    <property type="project" value="TreeGrafter"/>
</dbReference>
<dbReference type="Pfam" id="PF13414">
    <property type="entry name" value="TPR_11"/>
    <property type="match status" value="1"/>
</dbReference>
<comment type="caution">
    <text evidence="4">The sequence shown here is derived from an EMBL/GenBank/DDBJ whole genome shotgun (WGS) entry which is preliminary data.</text>
</comment>
<accession>A0A833Z246</accession>
<dbReference type="PANTHER" id="PTHR22767:SF5">
    <property type="entry name" value="N-ALPHA-ACETYLTRANSFERASE 16, NATA AUXILIARY SUBUNIT"/>
    <property type="match status" value="1"/>
</dbReference>
<name>A0A833Z246_9CHIR</name>
<dbReference type="InterPro" id="IPR011990">
    <property type="entry name" value="TPR-like_helical_dom_sf"/>
</dbReference>
<dbReference type="InterPro" id="IPR019734">
    <property type="entry name" value="TPR_rpt"/>
</dbReference>
<proteinExistence type="predicted"/>
<evidence type="ECO:0000256" key="2">
    <source>
        <dbReference type="ARBA" id="ARBA00022803"/>
    </source>
</evidence>
<reference evidence="4 5" key="1">
    <citation type="journal article" date="2020" name="Nature">
        <title>Six reference-quality genomes reveal evolution of bat adaptations.</title>
        <authorList>
            <person name="Jebb D."/>
            <person name="Huang Z."/>
            <person name="Pippel M."/>
            <person name="Hughes G.M."/>
            <person name="Lavrichenko K."/>
            <person name="Devanna P."/>
            <person name="Winkler S."/>
            <person name="Jermiin L.S."/>
            <person name="Skirmuntt E.C."/>
            <person name="Katzourakis A."/>
            <person name="Burkitt-Gray L."/>
            <person name="Ray D.A."/>
            <person name="Sullivan K.A.M."/>
            <person name="Roscito J.G."/>
            <person name="Kirilenko B.M."/>
            <person name="Davalos L.M."/>
            <person name="Corthals A.P."/>
            <person name="Power M.L."/>
            <person name="Jones G."/>
            <person name="Ransome R.D."/>
            <person name="Dechmann D.K.N."/>
            <person name="Locatelli A.G."/>
            <person name="Puechmaille S.J."/>
            <person name="Fedrigo O."/>
            <person name="Jarvis E.D."/>
            <person name="Hiller M."/>
            <person name="Vernes S.C."/>
            <person name="Myers E.W."/>
            <person name="Teeling E.C."/>
        </authorList>
    </citation>
    <scope>NUCLEOTIDE SEQUENCE [LARGE SCALE GENOMIC DNA]</scope>
    <source>
        <strain evidence="4">Bat1K_MPI-CBG_1</strain>
    </source>
</reference>
<dbReference type="GO" id="GO:0016740">
    <property type="term" value="F:transferase activity"/>
    <property type="evidence" value="ECO:0007669"/>
    <property type="project" value="UniProtKB-KW"/>
</dbReference>
<organism evidence="4 5">
    <name type="scientific">Phyllostomus discolor</name>
    <name type="common">pale spear-nosed bat</name>
    <dbReference type="NCBI Taxonomy" id="89673"/>
    <lineage>
        <taxon>Eukaryota</taxon>
        <taxon>Metazoa</taxon>
        <taxon>Chordata</taxon>
        <taxon>Craniata</taxon>
        <taxon>Vertebrata</taxon>
        <taxon>Euteleostomi</taxon>
        <taxon>Mammalia</taxon>
        <taxon>Eutheria</taxon>
        <taxon>Laurasiatheria</taxon>
        <taxon>Chiroptera</taxon>
        <taxon>Yangochiroptera</taxon>
        <taxon>Phyllostomidae</taxon>
        <taxon>Phyllostominae</taxon>
        <taxon>Phyllostomus</taxon>
    </lineage>
</organism>
<dbReference type="AlphaFoldDB" id="A0A833Z246"/>
<keyword evidence="1" id="KW-0677">Repeat</keyword>
<dbReference type="Gene3D" id="1.25.40.1040">
    <property type="match status" value="2"/>
</dbReference>
<dbReference type="Pfam" id="PF12569">
    <property type="entry name" value="NatA_aux_su"/>
    <property type="match status" value="1"/>
</dbReference>
<dbReference type="InterPro" id="IPR021183">
    <property type="entry name" value="NatA_aux_su"/>
</dbReference>
<evidence type="ECO:0000256" key="1">
    <source>
        <dbReference type="ARBA" id="ARBA00022737"/>
    </source>
</evidence>
<dbReference type="Proteomes" id="UP000664940">
    <property type="component" value="Unassembled WGS sequence"/>
</dbReference>
<keyword evidence="4" id="KW-0808">Transferase</keyword>
<dbReference type="SMART" id="SM00028">
    <property type="entry name" value="TPR"/>
    <property type="match status" value="2"/>
</dbReference>
<gene>
    <name evidence="4" type="ORF">HJG60_013520</name>
</gene>
<dbReference type="SUPFAM" id="SSF48452">
    <property type="entry name" value="TPR-like"/>
    <property type="match status" value="1"/>
</dbReference>
<evidence type="ECO:0000256" key="3">
    <source>
        <dbReference type="PROSITE-ProRule" id="PRU00339"/>
    </source>
</evidence>
<dbReference type="PANTHER" id="PTHR22767">
    <property type="entry name" value="N-TERMINAL ACETYLTRANSFERASE-RELATED"/>
    <property type="match status" value="1"/>
</dbReference>
<feature type="repeat" description="TPR" evidence="3">
    <location>
        <begin position="45"/>
        <end position="78"/>
    </location>
</feature>